<dbReference type="InterPro" id="IPR009042">
    <property type="entry name" value="RNA_pol_sigma70_r1_2"/>
</dbReference>
<comment type="similarity">
    <text evidence="1">Belongs to the sigma-70 factor family.</text>
</comment>
<evidence type="ECO:0000256" key="7">
    <source>
        <dbReference type="ARBA" id="ARBA00023163"/>
    </source>
</evidence>
<keyword evidence="2" id="KW-0963">Cytoplasm</keyword>
<evidence type="ECO:0000256" key="3">
    <source>
        <dbReference type="ARBA" id="ARBA00023015"/>
    </source>
</evidence>
<dbReference type="PANTHER" id="PTHR30376">
    <property type="entry name" value="SIGMA FACTOR RPOH HEAT SHOCK RELATED"/>
    <property type="match status" value="1"/>
</dbReference>
<evidence type="ECO:0000256" key="8">
    <source>
        <dbReference type="NCBIfam" id="TIGR02392"/>
    </source>
</evidence>
<keyword evidence="5" id="KW-0731">Sigma factor</keyword>
<dbReference type="Pfam" id="PF00140">
    <property type="entry name" value="Sigma70_r1_2"/>
    <property type="match status" value="1"/>
</dbReference>
<dbReference type="NCBIfam" id="TIGR02937">
    <property type="entry name" value="sigma70-ECF"/>
    <property type="match status" value="1"/>
</dbReference>
<dbReference type="CDD" id="cd06171">
    <property type="entry name" value="Sigma70_r4"/>
    <property type="match status" value="1"/>
</dbReference>
<keyword evidence="7" id="KW-0804">Transcription</keyword>
<organism evidence="10 11">
    <name type="scientific">Defluviicoccus vanus</name>
    <dbReference type="NCBI Taxonomy" id="111831"/>
    <lineage>
        <taxon>Bacteria</taxon>
        <taxon>Pseudomonadati</taxon>
        <taxon>Pseudomonadota</taxon>
        <taxon>Alphaproteobacteria</taxon>
        <taxon>Rhodospirillales</taxon>
        <taxon>Rhodospirillaceae</taxon>
        <taxon>Defluviicoccus</taxon>
    </lineage>
</organism>
<dbReference type="PRINTS" id="PR00046">
    <property type="entry name" value="SIGMA70FCT"/>
</dbReference>
<evidence type="ECO:0000256" key="4">
    <source>
        <dbReference type="ARBA" id="ARBA00023016"/>
    </source>
</evidence>
<dbReference type="Pfam" id="PF04542">
    <property type="entry name" value="Sigma70_r2"/>
    <property type="match status" value="1"/>
</dbReference>
<evidence type="ECO:0000256" key="5">
    <source>
        <dbReference type="ARBA" id="ARBA00023082"/>
    </source>
</evidence>
<sequence length="299" mass="33633">MASLTLPNLQNERSLTRYYREIWQFPVLKPEEEYMLAVRWQEHGDVEAAHRLVTSHLRLVAKIASGYRGYGLPVADLIAEGNIGLMKAVKKFEPQRGFRLATYAMWWIRASITEYILRSWSMVKMGTLAAQKKLFFSLGRIKRKLSLDAFGSLEGENAETVARSLDVATQDVIDMDRRLSSPDVSLNAPRSREDAEGAEFMDTLVDESPSPEAQVAASEEGDFRRGLLDQALATLPERERDILTQRQLREDPMTLEQLGVVYGISRERVRQLEARALDRLKKTIIGLAAASGTPVPALA</sequence>
<keyword evidence="3" id="KW-0805">Transcription regulation</keyword>
<evidence type="ECO:0000313" key="10">
    <source>
        <dbReference type="EMBL" id="QNT69234.1"/>
    </source>
</evidence>
<evidence type="ECO:0000256" key="6">
    <source>
        <dbReference type="ARBA" id="ARBA00023125"/>
    </source>
</evidence>
<dbReference type="InterPro" id="IPR050813">
    <property type="entry name" value="Sigma-70_Factor"/>
</dbReference>
<dbReference type="NCBIfam" id="NF005143">
    <property type="entry name" value="PRK06596.1"/>
    <property type="match status" value="1"/>
</dbReference>
<reference evidence="10 11" key="1">
    <citation type="submission" date="2020-05" db="EMBL/GenBank/DDBJ databases">
        <title>Complete closed genome sequence of Defluviicoccus vanus.</title>
        <authorList>
            <person name="Bessarab I."/>
            <person name="Arumugam K."/>
            <person name="Maszenan A.M."/>
            <person name="Seviour R.J."/>
            <person name="Williams R.B."/>
        </authorList>
    </citation>
    <scope>NUCLEOTIDE SEQUENCE [LARGE SCALE GENOMIC DNA]</scope>
    <source>
        <strain evidence="10 11">Ben 114</strain>
    </source>
</reference>
<dbReference type="SUPFAM" id="SSF88659">
    <property type="entry name" value="Sigma3 and sigma4 domains of RNA polymerase sigma factors"/>
    <property type="match status" value="1"/>
</dbReference>
<gene>
    <name evidence="10" type="primary">rpoH</name>
    <name evidence="10" type="ORF">HQ394_07685</name>
</gene>
<dbReference type="InterPro" id="IPR013325">
    <property type="entry name" value="RNA_pol_sigma_r2"/>
</dbReference>
<dbReference type="GO" id="GO:0016987">
    <property type="term" value="F:sigma factor activity"/>
    <property type="evidence" value="ECO:0007669"/>
    <property type="project" value="UniProtKB-UniRule"/>
</dbReference>
<keyword evidence="4" id="KW-0346">Stress response</keyword>
<dbReference type="SUPFAM" id="SSF88946">
    <property type="entry name" value="Sigma2 domain of RNA polymerase sigma factors"/>
    <property type="match status" value="1"/>
</dbReference>
<keyword evidence="6" id="KW-0238">DNA-binding</keyword>
<dbReference type="Gene3D" id="1.10.601.10">
    <property type="entry name" value="RNA Polymerase Primary Sigma Factor"/>
    <property type="match status" value="1"/>
</dbReference>
<evidence type="ECO:0000313" key="11">
    <source>
        <dbReference type="Proteomes" id="UP000516369"/>
    </source>
</evidence>
<name>A0A7H1N0J8_9PROT</name>
<dbReference type="GO" id="GO:0003677">
    <property type="term" value="F:DNA binding"/>
    <property type="evidence" value="ECO:0007669"/>
    <property type="project" value="UniProtKB-KW"/>
</dbReference>
<keyword evidence="11" id="KW-1185">Reference proteome</keyword>
<feature type="domain" description="RNA polymerase sigma-70" evidence="9">
    <location>
        <begin position="254"/>
        <end position="280"/>
    </location>
</feature>
<protein>
    <recommendedName>
        <fullName evidence="8">RNA polymerase sigma factor RpoH</fullName>
    </recommendedName>
</protein>
<dbReference type="InterPro" id="IPR012759">
    <property type="entry name" value="RNA_pol_sigma_RpoH_proteobac"/>
</dbReference>
<dbReference type="PIRSF" id="PIRSF000770">
    <property type="entry name" value="RNA_pol_sigma-SigE/K"/>
    <property type="match status" value="1"/>
</dbReference>
<accession>A0A7H1N0J8</accession>
<dbReference type="RefSeq" id="WP_190262739.1">
    <property type="nucleotide sequence ID" value="NZ_CP053923.1"/>
</dbReference>
<evidence type="ECO:0000256" key="1">
    <source>
        <dbReference type="ARBA" id="ARBA00007788"/>
    </source>
</evidence>
<dbReference type="Proteomes" id="UP000516369">
    <property type="component" value="Chromosome"/>
</dbReference>
<dbReference type="Pfam" id="PF04545">
    <property type="entry name" value="Sigma70_r4"/>
    <property type="match status" value="1"/>
</dbReference>
<dbReference type="InterPro" id="IPR013324">
    <property type="entry name" value="RNA_pol_sigma_r3/r4-like"/>
</dbReference>
<dbReference type="AlphaFoldDB" id="A0A7H1N0J8"/>
<dbReference type="InterPro" id="IPR007627">
    <property type="entry name" value="RNA_pol_sigma70_r2"/>
</dbReference>
<dbReference type="InterPro" id="IPR014284">
    <property type="entry name" value="RNA_pol_sigma-70_dom"/>
</dbReference>
<evidence type="ECO:0000259" key="9">
    <source>
        <dbReference type="PROSITE" id="PS00716"/>
    </source>
</evidence>
<dbReference type="EMBL" id="CP053923">
    <property type="protein sequence ID" value="QNT69234.1"/>
    <property type="molecule type" value="Genomic_DNA"/>
</dbReference>
<dbReference type="KEGG" id="dvn:HQ394_07685"/>
<dbReference type="PROSITE" id="PS00716">
    <property type="entry name" value="SIGMA70_2"/>
    <property type="match status" value="1"/>
</dbReference>
<dbReference type="Gene3D" id="1.20.140.160">
    <property type="match status" value="1"/>
</dbReference>
<dbReference type="InterPro" id="IPR000943">
    <property type="entry name" value="RNA_pol_sigma70"/>
</dbReference>
<dbReference type="InterPro" id="IPR007630">
    <property type="entry name" value="RNA_pol_sigma70_r4"/>
</dbReference>
<dbReference type="GO" id="GO:0006352">
    <property type="term" value="P:DNA-templated transcription initiation"/>
    <property type="evidence" value="ECO:0007669"/>
    <property type="project" value="UniProtKB-UniRule"/>
</dbReference>
<proteinExistence type="inferred from homology"/>
<dbReference type="NCBIfam" id="TIGR02392">
    <property type="entry name" value="rpoH_proteo"/>
    <property type="match status" value="1"/>
</dbReference>
<evidence type="ECO:0000256" key="2">
    <source>
        <dbReference type="ARBA" id="ARBA00022490"/>
    </source>
</evidence>
<dbReference type="PANTHER" id="PTHR30376:SF3">
    <property type="entry name" value="RNA POLYMERASE SIGMA FACTOR RPOH"/>
    <property type="match status" value="1"/>
</dbReference>